<accession>A0ABX2N4B2</accession>
<comment type="similarity">
    <text evidence="1 2">Belongs to the UPF0235 family.</text>
</comment>
<gene>
    <name evidence="3" type="ORF">HUO14_11695</name>
</gene>
<dbReference type="RefSeq" id="WP_176279997.1">
    <property type="nucleotide sequence ID" value="NZ_JABWMH010000003.1"/>
</dbReference>
<evidence type="ECO:0000256" key="2">
    <source>
        <dbReference type="HAMAP-Rule" id="MF_00634"/>
    </source>
</evidence>
<protein>
    <recommendedName>
        <fullName evidence="2">UPF0235 protein HUO14_11695</fullName>
    </recommendedName>
</protein>
<dbReference type="Gene3D" id="3.30.1200.10">
    <property type="entry name" value="YggU-like"/>
    <property type="match status" value="1"/>
</dbReference>
<evidence type="ECO:0000313" key="3">
    <source>
        <dbReference type="EMBL" id="NVD28566.1"/>
    </source>
</evidence>
<dbReference type="PANTHER" id="PTHR13420:SF7">
    <property type="entry name" value="UPF0235 PROTEIN C15ORF40"/>
    <property type="match status" value="1"/>
</dbReference>
<dbReference type="SUPFAM" id="SSF69786">
    <property type="entry name" value="YggU-like"/>
    <property type="match status" value="1"/>
</dbReference>
<dbReference type="InterPro" id="IPR003746">
    <property type="entry name" value="DUF167"/>
</dbReference>
<dbReference type="Proteomes" id="UP000652427">
    <property type="component" value="Unassembled WGS sequence"/>
</dbReference>
<reference evidence="3 4" key="1">
    <citation type="submission" date="2020-06" db="EMBL/GenBank/DDBJ databases">
        <authorList>
            <person name="Kim S.-J."/>
            <person name="Park S.-J."/>
        </authorList>
    </citation>
    <scope>NUCLEOTIDE SEQUENCE [LARGE SCALE GENOMIC DNA]</scope>
    <source>
        <strain evidence="3 4">SW-151</strain>
    </source>
</reference>
<sequence length="96" mass="9983">MAKKKLFVAAGDILSLARNGELTVRVTPNAGDNSISMPKDDDAACVLSVRVTATPENGKANAAVLKLLAKALGLPRTSLVIVRGSNSRTKTIAIPQ</sequence>
<dbReference type="Pfam" id="PF02594">
    <property type="entry name" value="DUF167"/>
    <property type="match status" value="1"/>
</dbReference>
<proteinExistence type="inferred from homology"/>
<dbReference type="EMBL" id="JABWMH010000003">
    <property type="protein sequence ID" value="NVD28566.1"/>
    <property type="molecule type" value="Genomic_DNA"/>
</dbReference>
<evidence type="ECO:0000256" key="1">
    <source>
        <dbReference type="ARBA" id="ARBA00010364"/>
    </source>
</evidence>
<keyword evidence="4" id="KW-1185">Reference proteome</keyword>
<dbReference type="InterPro" id="IPR036591">
    <property type="entry name" value="YggU-like_sf"/>
</dbReference>
<dbReference type="PANTHER" id="PTHR13420">
    <property type="entry name" value="UPF0235 PROTEIN C15ORF40"/>
    <property type="match status" value="1"/>
</dbReference>
<comment type="caution">
    <text evidence="3">The sequence shown here is derived from an EMBL/GenBank/DDBJ whole genome shotgun (WGS) entry which is preliminary data.</text>
</comment>
<name>A0ABX2N4B2_9SPHN</name>
<organism evidence="3 4">
    <name type="scientific">Parasphingorhabdus flavimaris</name>
    <dbReference type="NCBI Taxonomy" id="266812"/>
    <lineage>
        <taxon>Bacteria</taxon>
        <taxon>Pseudomonadati</taxon>
        <taxon>Pseudomonadota</taxon>
        <taxon>Alphaproteobacteria</taxon>
        <taxon>Sphingomonadales</taxon>
        <taxon>Sphingomonadaceae</taxon>
        <taxon>Parasphingorhabdus</taxon>
    </lineage>
</organism>
<dbReference type="HAMAP" id="MF_00634">
    <property type="entry name" value="UPF0235"/>
    <property type="match status" value="1"/>
</dbReference>
<dbReference type="SMART" id="SM01152">
    <property type="entry name" value="DUF167"/>
    <property type="match status" value="1"/>
</dbReference>
<evidence type="ECO:0000313" key="4">
    <source>
        <dbReference type="Proteomes" id="UP000652427"/>
    </source>
</evidence>
<dbReference type="NCBIfam" id="TIGR00251">
    <property type="entry name" value="DUF167 family protein"/>
    <property type="match status" value="1"/>
</dbReference>